<feature type="region of interest" description="Disordered" evidence="1">
    <location>
        <begin position="559"/>
        <end position="580"/>
    </location>
</feature>
<gene>
    <name evidence="3" type="ORF">PPROV_000384600</name>
</gene>
<feature type="region of interest" description="Disordered" evidence="1">
    <location>
        <begin position="515"/>
        <end position="542"/>
    </location>
</feature>
<feature type="compositionally biased region" description="Acidic residues" evidence="1">
    <location>
        <begin position="563"/>
        <end position="572"/>
    </location>
</feature>
<comment type="caution">
    <text evidence="3">The sequence shown here is derived from an EMBL/GenBank/DDBJ whole genome shotgun (WGS) entry which is preliminary data.</text>
</comment>
<evidence type="ECO:0000313" key="3">
    <source>
        <dbReference type="EMBL" id="GHP05094.1"/>
    </source>
</evidence>
<keyword evidence="2" id="KW-1133">Transmembrane helix</keyword>
<name>A0A830HDE7_9CHLO</name>
<keyword evidence="4" id="KW-1185">Reference proteome</keyword>
<keyword evidence="2" id="KW-0812">Transmembrane</keyword>
<feature type="region of interest" description="Disordered" evidence="1">
    <location>
        <begin position="83"/>
        <end position="127"/>
    </location>
</feature>
<dbReference type="Proteomes" id="UP000660262">
    <property type="component" value="Unassembled WGS sequence"/>
</dbReference>
<protein>
    <submittedName>
        <fullName evidence="3">Uncharacterized protein</fullName>
    </submittedName>
</protein>
<sequence>MPDDVGIAACLLPVAGAGDSSPSSSFQAHVSCGGGVVAYVPHNLLALGSGLVTDTCGLMPGDACWSRTCLIRRISSHSEAIGQQANESLSRQAASYAQTHDDDARLSRRNDADVIGKSSGHTSTGSLLDELARSVAEASTNDDDNDDDDDTRRVLAIDATTTNDNKCVMTTVSKRNVHVYIDERGERRLIADVRLPPDATTPVDVHVCAFGKAGVRVATLTNTALFVSEVHPSDKKTPPVARAAAAETQGVYVAATWLGTDASKLAVALNTFELHVLNVSRQGRIGELRVTFERAALVPPPTPSTTARPRRIAVADASRLFVTFDAPVLISPAARAEELDGLASLAAESRFPKDLVVLRRAGSHAADASRDCAAAHVTAVQIAASTSATHACSLPPAMRVPDLLAACVIGGRAAAVVASTRHSATVGGSPAIVIVALDRAGKSLQRLASVACPAMAAPLLSTESPSCWLQARALRSESHSHFSASAALTASHVVGLRVCSRSKTNTLVIATAVQDSTTSDERDDAKQPSIFHAPRSSLHSARRRHMHGVHVEAMNLYESGESAGDDDDDDDDVRNVSDASSSSWATDATRSLFASAGIALHRDHAAYVVSGAALLAALAGASAAWWAYSTSVDKARRRRRL</sequence>
<feature type="compositionally biased region" description="Polar residues" evidence="1">
    <location>
        <begin position="83"/>
        <end position="98"/>
    </location>
</feature>
<evidence type="ECO:0000313" key="4">
    <source>
        <dbReference type="Proteomes" id="UP000660262"/>
    </source>
</evidence>
<proteinExistence type="predicted"/>
<evidence type="ECO:0000256" key="2">
    <source>
        <dbReference type="SAM" id="Phobius"/>
    </source>
</evidence>
<keyword evidence="2" id="KW-0472">Membrane</keyword>
<evidence type="ECO:0000256" key="1">
    <source>
        <dbReference type="SAM" id="MobiDB-lite"/>
    </source>
</evidence>
<feature type="transmembrane region" description="Helical" evidence="2">
    <location>
        <begin position="605"/>
        <end position="628"/>
    </location>
</feature>
<organism evidence="3 4">
    <name type="scientific">Pycnococcus provasolii</name>
    <dbReference type="NCBI Taxonomy" id="41880"/>
    <lineage>
        <taxon>Eukaryota</taxon>
        <taxon>Viridiplantae</taxon>
        <taxon>Chlorophyta</taxon>
        <taxon>Pseudoscourfieldiophyceae</taxon>
        <taxon>Pseudoscourfieldiales</taxon>
        <taxon>Pycnococcaceae</taxon>
        <taxon>Pycnococcus</taxon>
    </lineage>
</organism>
<feature type="compositionally biased region" description="Basic and acidic residues" evidence="1">
    <location>
        <begin position="99"/>
        <end position="114"/>
    </location>
</feature>
<dbReference type="EMBL" id="BNJQ01000009">
    <property type="protein sequence ID" value="GHP05094.1"/>
    <property type="molecule type" value="Genomic_DNA"/>
</dbReference>
<reference evidence="3" key="1">
    <citation type="submission" date="2020-10" db="EMBL/GenBank/DDBJ databases">
        <title>Unveiling of a novel bifunctional photoreceptor, Dualchrome1, isolated from a cosmopolitan green alga.</title>
        <authorList>
            <person name="Suzuki S."/>
            <person name="Kawachi M."/>
        </authorList>
    </citation>
    <scope>NUCLEOTIDE SEQUENCE</scope>
    <source>
        <strain evidence="3">NIES 2893</strain>
    </source>
</reference>
<accession>A0A830HDE7</accession>
<dbReference type="AlphaFoldDB" id="A0A830HDE7"/>